<dbReference type="InterPro" id="IPR009060">
    <property type="entry name" value="UBA-like_sf"/>
</dbReference>
<protein>
    <submittedName>
        <fullName evidence="3">Ubiquitin-like protein</fullName>
    </submittedName>
</protein>
<organism evidence="3 4">
    <name type="scientific">Vairimorpha apis BRL 01</name>
    <dbReference type="NCBI Taxonomy" id="1037528"/>
    <lineage>
        <taxon>Eukaryota</taxon>
        <taxon>Fungi</taxon>
        <taxon>Fungi incertae sedis</taxon>
        <taxon>Microsporidia</taxon>
        <taxon>Nosematidae</taxon>
        <taxon>Vairimorpha</taxon>
    </lineage>
</organism>
<dbReference type="HOGENOM" id="CLU_727676_0_0_1"/>
<dbReference type="SUPFAM" id="SSF46934">
    <property type="entry name" value="UBA-like"/>
    <property type="match status" value="1"/>
</dbReference>
<dbReference type="VEuPathDB" id="MicrosporidiaDB:NAPIS_ORF01641"/>
<name>T0L8G4_9MICR</name>
<keyword evidence="4" id="KW-1185">Reference proteome</keyword>
<dbReference type="AlphaFoldDB" id="T0L8G4"/>
<feature type="region of interest" description="Disordered" evidence="1">
    <location>
        <begin position="85"/>
        <end position="115"/>
    </location>
</feature>
<dbReference type="InterPro" id="IPR029071">
    <property type="entry name" value="Ubiquitin-like_domsf"/>
</dbReference>
<evidence type="ECO:0000313" key="4">
    <source>
        <dbReference type="Proteomes" id="UP000053780"/>
    </source>
</evidence>
<dbReference type="Gene3D" id="3.10.20.90">
    <property type="entry name" value="Phosphatidylinositol 3-kinase Catalytic Subunit, Chain A, domain 1"/>
    <property type="match status" value="1"/>
</dbReference>
<dbReference type="Gene3D" id="1.10.8.10">
    <property type="entry name" value="DNA helicase RuvA subunit, C-terminal domain"/>
    <property type="match status" value="1"/>
</dbReference>
<sequence>MVKLSVVVSGKTFPIDVEDLEMTVQDFKKLVEEKTPENIKIPFDKQILYFRKDKFKNDSKLSDYINKEDEGARIFVLKETKTALNNKQESSNNNPYATNNQQQAKNPFIGNNQKNTSLVANHPYQQNNTSFNPYGNFQSPGMYYPQMQPPMNPAMGGPVSQEIIDMALGNPGMIDSLIDLQNPNLNPEEKEKMKKMYMELFKTVKENPSILNTMNQMGFQQPPYPPQMGYPQPPYPPQMGYPQPPYSPQMGYLPTYPPQMGYNPYYPGMPYGGTPQQQSPVLSREEYKKKFTEQINSLKEMGFNDEEENLTALIQGHGDINFAIDLLARKKQE</sequence>
<evidence type="ECO:0000256" key="1">
    <source>
        <dbReference type="SAM" id="MobiDB-lite"/>
    </source>
</evidence>
<dbReference type="Proteomes" id="UP000053780">
    <property type="component" value="Unassembled WGS sequence"/>
</dbReference>
<dbReference type="SMART" id="SM00165">
    <property type="entry name" value="UBA"/>
    <property type="match status" value="1"/>
</dbReference>
<dbReference type="OrthoDB" id="267397at2759"/>
<dbReference type="InterPro" id="IPR015940">
    <property type="entry name" value="UBA"/>
</dbReference>
<proteinExistence type="predicted"/>
<feature type="domain" description="UBA" evidence="2">
    <location>
        <begin position="286"/>
        <end position="330"/>
    </location>
</feature>
<dbReference type="CDD" id="cd17039">
    <property type="entry name" value="Ubl_ubiquitin_like"/>
    <property type="match status" value="1"/>
</dbReference>
<dbReference type="SUPFAM" id="SSF54236">
    <property type="entry name" value="Ubiquitin-like"/>
    <property type="match status" value="1"/>
</dbReference>
<evidence type="ECO:0000259" key="2">
    <source>
        <dbReference type="PROSITE" id="PS50030"/>
    </source>
</evidence>
<evidence type="ECO:0000313" key="3">
    <source>
        <dbReference type="EMBL" id="EQB60798.1"/>
    </source>
</evidence>
<dbReference type="PROSITE" id="PS50030">
    <property type="entry name" value="UBA"/>
    <property type="match status" value="1"/>
</dbReference>
<gene>
    <name evidence="3" type="ORF">NAPIS_ORF01641</name>
</gene>
<reference evidence="3 4" key="1">
    <citation type="journal article" date="2013" name="BMC Genomics">
        <title>Genome sequencing and comparative genomics of honey bee microsporidia, Nosema apis reveal novel insights into host-parasite interactions.</title>
        <authorList>
            <person name="Chen Yp."/>
            <person name="Pettis J.S."/>
            <person name="Zhao Y."/>
            <person name="Liu X."/>
            <person name="Tallon L.J."/>
            <person name="Sadzewicz L.D."/>
            <person name="Li R."/>
            <person name="Zheng H."/>
            <person name="Huang S."/>
            <person name="Zhang X."/>
            <person name="Hamilton M.C."/>
            <person name="Pernal S.F."/>
            <person name="Melathopoulos A.P."/>
            <person name="Yan X."/>
            <person name="Evans J.D."/>
        </authorList>
    </citation>
    <scope>NUCLEOTIDE SEQUENCE [LARGE SCALE GENOMIC DNA]</scope>
    <source>
        <strain evidence="3 4">BRL 01</strain>
    </source>
</reference>
<accession>T0L8G4</accession>
<dbReference type="EMBL" id="KE647234">
    <property type="protein sequence ID" value="EQB60798.1"/>
    <property type="molecule type" value="Genomic_DNA"/>
</dbReference>